<dbReference type="GO" id="GO:0009251">
    <property type="term" value="P:glucan catabolic process"/>
    <property type="evidence" value="ECO:0007669"/>
    <property type="project" value="TreeGrafter"/>
</dbReference>
<dbReference type="Proteomes" id="UP000281708">
    <property type="component" value="Unassembled WGS sequence"/>
</dbReference>
<keyword evidence="6 9" id="KW-0326">Glycosidase</keyword>
<reference evidence="11 12" key="1">
    <citation type="submission" date="2018-10" db="EMBL/GenBank/DDBJ databases">
        <title>Marmoricola sp. 4Q3S-7 whole genome shotgun sequence.</title>
        <authorList>
            <person name="Li F."/>
        </authorList>
    </citation>
    <scope>NUCLEOTIDE SEQUENCE [LARGE SCALE GENOMIC DNA]</scope>
    <source>
        <strain evidence="11 12">4Q3S-7</strain>
    </source>
</reference>
<dbReference type="InterPro" id="IPR017853">
    <property type="entry name" value="GH"/>
</dbReference>
<organism evidence="11 12">
    <name type="scientific">Nocardioides mangrovicus</name>
    <dbReference type="NCBI Taxonomy" id="2478913"/>
    <lineage>
        <taxon>Bacteria</taxon>
        <taxon>Bacillati</taxon>
        <taxon>Actinomycetota</taxon>
        <taxon>Actinomycetes</taxon>
        <taxon>Propionibacteriales</taxon>
        <taxon>Nocardioidaceae</taxon>
        <taxon>Nocardioides</taxon>
    </lineage>
</organism>
<dbReference type="SUPFAM" id="SSF51445">
    <property type="entry name" value="(Trans)glycosidases"/>
    <property type="match status" value="1"/>
</dbReference>
<dbReference type="InterPro" id="IPR013783">
    <property type="entry name" value="Ig-like_fold"/>
</dbReference>
<evidence type="ECO:0000256" key="1">
    <source>
        <dbReference type="ARBA" id="ARBA00000448"/>
    </source>
</evidence>
<dbReference type="InterPro" id="IPR001764">
    <property type="entry name" value="Glyco_hydro_3_N"/>
</dbReference>
<evidence type="ECO:0000259" key="10">
    <source>
        <dbReference type="SMART" id="SM01217"/>
    </source>
</evidence>
<dbReference type="InterPro" id="IPR002772">
    <property type="entry name" value="Glyco_hydro_3_C"/>
</dbReference>
<dbReference type="SUPFAM" id="SSF52279">
    <property type="entry name" value="Beta-D-glucan exohydrolase, C-terminal domain"/>
    <property type="match status" value="1"/>
</dbReference>
<dbReference type="FunFam" id="2.60.40.10:FF:000495">
    <property type="entry name" value="Periplasmic beta-glucosidase"/>
    <property type="match status" value="1"/>
</dbReference>
<dbReference type="InterPro" id="IPR036962">
    <property type="entry name" value="Glyco_hydro_3_N_sf"/>
</dbReference>
<comment type="similarity">
    <text evidence="2 9">Belongs to the glycosyl hydrolase 3 family.</text>
</comment>
<dbReference type="Pfam" id="PF01915">
    <property type="entry name" value="Glyco_hydro_3_C"/>
    <property type="match status" value="1"/>
</dbReference>
<dbReference type="PANTHER" id="PTHR30620:SF16">
    <property type="entry name" value="LYSOSOMAL BETA GLUCOSIDASE"/>
    <property type="match status" value="1"/>
</dbReference>
<dbReference type="InterPro" id="IPR051915">
    <property type="entry name" value="Cellulose_Degrad_GH3"/>
</dbReference>
<dbReference type="Pfam" id="PF14310">
    <property type="entry name" value="Fn3-like"/>
    <property type="match status" value="1"/>
</dbReference>
<dbReference type="Gene3D" id="3.20.20.300">
    <property type="entry name" value="Glycoside hydrolase, family 3, N-terminal domain"/>
    <property type="match status" value="1"/>
</dbReference>
<dbReference type="PANTHER" id="PTHR30620">
    <property type="entry name" value="PERIPLASMIC BETA-GLUCOSIDASE-RELATED"/>
    <property type="match status" value="1"/>
</dbReference>
<feature type="domain" description="Fibronectin type III-like" evidence="10">
    <location>
        <begin position="660"/>
        <end position="729"/>
    </location>
</feature>
<proteinExistence type="inferred from homology"/>
<dbReference type="FunFam" id="3.20.20.300:FF:000005">
    <property type="entry name" value="Periplasmic beta-glucosidase"/>
    <property type="match status" value="1"/>
</dbReference>
<evidence type="ECO:0000256" key="4">
    <source>
        <dbReference type="ARBA" id="ARBA00022729"/>
    </source>
</evidence>
<evidence type="ECO:0000256" key="7">
    <source>
        <dbReference type="ARBA" id="ARBA00058905"/>
    </source>
</evidence>
<dbReference type="InterPro" id="IPR006311">
    <property type="entry name" value="TAT_signal"/>
</dbReference>
<keyword evidence="5 9" id="KW-0378">Hydrolase</keyword>
<comment type="function">
    <text evidence="7">Catalyzes the hydrolysis of a non-reducing terminal alpha-L-arabinopyranosidic linkage in ginsenoside Rb2 (alpha-L-arabinopyranosyl-(1-&gt;6)-alpha-D-glucopyranosyl) to release alpha-D-glucopyranosyl (Rd). It is not able to hydrolyze alpha-L-arabinofuranosyl-(1-&gt;6)-alpha-D-glucopyranosyl (Rc).</text>
</comment>
<dbReference type="InterPro" id="IPR036881">
    <property type="entry name" value="Glyco_hydro_3_C_sf"/>
</dbReference>
<evidence type="ECO:0000256" key="9">
    <source>
        <dbReference type="RuleBase" id="RU361161"/>
    </source>
</evidence>
<keyword evidence="12" id="KW-1185">Reference proteome</keyword>
<protein>
    <recommendedName>
        <fullName evidence="8">Exo-alpha-(1-&gt;6)-L-arabinopyranosidase</fullName>
        <ecNumber evidence="3">3.2.1.21</ecNumber>
    </recommendedName>
</protein>
<comment type="catalytic activity">
    <reaction evidence="1">
        <text>Hydrolysis of terminal, non-reducing beta-D-glucosyl residues with release of beta-D-glucose.</text>
        <dbReference type="EC" id="3.2.1.21"/>
    </reaction>
</comment>
<dbReference type="EC" id="3.2.1.21" evidence="3"/>
<dbReference type="PROSITE" id="PS51318">
    <property type="entry name" value="TAT"/>
    <property type="match status" value="1"/>
</dbReference>
<dbReference type="OrthoDB" id="9803863at2"/>
<comment type="caution">
    <text evidence="11">The sequence shown here is derived from an EMBL/GenBank/DDBJ whole genome shotgun (WGS) entry which is preliminary data.</text>
</comment>
<evidence type="ECO:0000256" key="8">
    <source>
        <dbReference type="ARBA" id="ARBA00074219"/>
    </source>
</evidence>
<dbReference type="GO" id="GO:0008422">
    <property type="term" value="F:beta-glucosidase activity"/>
    <property type="evidence" value="ECO:0007669"/>
    <property type="project" value="UniProtKB-EC"/>
</dbReference>
<dbReference type="Pfam" id="PF00933">
    <property type="entry name" value="Glyco_hydro_3"/>
    <property type="match status" value="1"/>
</dbReference>
<dbReference type="AlphaFoldDB" id="A0A3L8P4G2"/>
<gene>
    <name evidence="11" type="primary">bglX</name>
    <name evidence="11" type="ORF">D9V37_08750</name>
</gene>
<dbReference type="SMART" id="SM01217">
    <property type="entry name" value="Fn3_like"/>
    <property type="match status" value="1"/>
</dbReference>
<dbReference type="NCBIfam" id="NF011678">
    <property type="entry name" value="PRK15098.1"/>
    <property type="match status" value="1"/>
</dbReference>
<sequence length="741" mass="78475">MTQLTRRSLLGSTTVGAAATGLSTGLIGTPAQAAPFRTARRRDRVERLLARMTLAEKIGQLRLANTAEDTEAALRTTGCGGVFSVVGAAQLNALQQQALQTRLAIPLIVGLDVIHGYTTNFPIPLGQAASWDPEVAASDARTSAAEARRSGITWTYAPMMDVSHEPRWGRIAEGNGEDPYLTTRFAVAKTKAYQGADLARPDTLAACAKHYVGYGQPEGGRDYNTVDVSIQRLHNTYLPPFRACVEAGIATVMASFNTISGVPAHANAYTIREVLKQRYGFDGFVVSDYTGIQELIPHGIAGNGTDAAREGIRAGVDMEMTSTNYVEHARDLLRTGAISQREIDDAVRRILTVKDDLGLFDNPFVDPAGETVSVSAQARAAARTAAARSLVLLRNENGVLPLSKGRTVAVVGPLGTATYDLNGTWSGLGTGASTTEPTTVLDAIKAISGGSVTYTPGCAVDDTDTSGIDAAVAAARAADVCVLVLGETAAMSGEAAARSDIGLPGVQQQLADRVGAAQPHTVAVLLNGRPLTLTQLAAAVPAILEAFAPGLEGGNAIADALFGITNPGGKLPVSFPRSVGQVPIYYNHENTGRPYDPDNKYTSKYLDLPDGPLYEFGFGLSYTSFEVSGVRFSSDTLPRRHGRVTVAATVRNTGARAGDEVVQLYLHDPVASIVQPVRRLRGFERVTLAPGEQRTVRFTLTREDVGFYDDQARFIVEPGQVEVYVGTSSDQATKAGVLTVR</sequence>
<dbReference type="Gene3D" id="3.40.50.1700">
    <property type="entry name" value="Glycoside hydrolase family 3 C-terminal domain"/>
    <property type="match status" value="1"/>
</dbReference>
<dbReference type="InterPro" id="IPR019800">
    <property type="entry name" value="Glyco_hydro_3_AS"/>
</dbReference>
<dbReference type="EMBL" id="RDBE01000006">
    <property type="protein sequence ID" value="RLV49952.1"/>
    <property type="molecule type" value="Genomic_DNA"/>
</dbReference>
<dbReference type="PROSITE" id="PS00775">
    <property type="entry name" value="GLYCOSYL_HYDROL_F3"/>
    <property type="match status" value="1"/>
</dbReference>
<evidence type="ECO:0000313" key="11">
    <source>
        <dbReference type="EMBL" id="RLV49952.1"/>
    </source>
</evidence>
<evidence type="ECO:0000256" key="3">
    <source>
        <dbReference type="ARBA" id="ARBA00012744"/>
    </source>
</evidence>
<evidence type="ECO:0000256" key="2">
    <source>
        <dbReference type="ARBA" id="ARBA00005336"/>
    </source>
</evidence>
<dbReference type="RefSeq" id="WP_121805716.1">
    <property type="nucleotide sequence ID" value="NZ_RDBE01000006.1"/>
</dbReference>
<dbReference type="PRINTS" id="PR00133">
    <property type="entry name" value="GLHYDRLASE3"/>
</dbReference>
<evidence type="ECO:0000313" key="12">
    <source>
        <dbReference type="Proteomes" id="UP000281708"/>
    </source>
</evidence>
<evidence type="ECO:0000256" key="6">
    <source>
        <dbReference type="ARBA" id="ARBA00023295"/>
    </source>
</evidence>
<evidence type="ECO:0000256" key="5">
    <source>
        <dbReference type="ARBA" id="ARBA00022801"/>
    </source>
</evidence>
<dbReference type="InterPro" id="IPR026891">
    <property type="entry name" value="Fn3-like"/>
</dbReference>
<keyword evidence="4" id="KW-0732">Signal</keyword>
<name>A0A3L8P4G2_9ACTN</name>
<dbReference type="Gene3D" id="2.60.40.10">
    <property type="entry name" value="Immunoglobulins"/>
    <property type="match status" value="1"/>
</dbReference>
<accession>A0A3L8P4G2</accession>